<keyword evidence="2" id="KW-1185">Reference proteome</keyword>
<dbReference type="Proteomes" id="UP000516305">
    <property type="component" value="Chromosome"/>
</dbReference>
<evidence type="ECO:0000313" key="2">
    <source>
        <dbReference type="Proteomes" id="UP000516305"/>
    </source>
</evidence>
<organism evidence="1 2">
    <name type="scientific">Croceimicrobium hydrocarbonivorans</name>
    <dbReference type="NCBI Taxonomy" id="2761580"/>
    <lineage>
        <taxon>Bacteria</taxon>
        <taxon>Pseudomonadati</taxon>
        <taxon>Bacteroidota</taxon>
        <taxon>Flavobacteriia</taxon>
        <taxon>Flavobacteriales</taxon>
        <taxon>Owenweeksiaceae</taxon>
        <taxon>Croceimicrobium</taxon>
    </lineage>
</organism>
<protein>
    <submittedName>
        <fullName evidence="1">Uncharacterized protein</fullName>
    </submittedName>
</protein>
<dbReference type="RefSeq" id="WP_210760193.1">
    <property type="nucleotide sequence ID" value="NZ_CP060139.1"/>
</dbReference>
<dbReference type="AlphaFoldDB" id="A0A7H0VIX0"/>
<proteinExistence type="predicted"/>
<evidence type="ECO:0000313" key="1">
    <source>
        <dbReference type="EMBL" id="QNR25668.1"/>
    </source>
</evidence>
<dbReference type="EMBL" id="CP060139">
    <property type="protein sequence ID" value="QNR25668.1"/>
    <property type="molecule type" value="Genomic_DNA"/>
</dbReference>
<reference evidence="1 2" key="1">
    <citation type="submission" date="2020-08" db="EMBL/GenBank/DDBJ databases">
        <title>Croceimicrobium hydrocarbonivorans gen. nov., sp. nov., a novel marine bacterium isolated from a bacterial consortium that degrades polyethylene terephthalate.</title>
        <authorList>
            <person name="Liu R."/>
        </authorList>
    </citation>
    <scope>NUCLEOTIDE SEQUENCE [LARGE SCALE GENOMIC DNA]</scope>
    <source>
        <strain evidence="1 2">A20-9</strain>
    </source>
</reference>
<sequence>MTIRNILVLINLSISVVGWAQKDSSFCYSIFEVDSSTNTFVGYRGVNVMTKDTIVMVLSLDCDYDYGLGSTICSKMDTSFIIPFEYKDDLKDSTYLLYEYRSLSTPNGMKILSMKDDIFPLYPIICKPKWFHNIPDEYRKSKYSPDLFNELCK</sequence>
<name>A0A7H0VIX0_9FLAO</name>
<gene>
    <name evidence="1" type="ORF">H4K34_07460</name>
</gene>
<dbReference type="KEGG" id="chyd:H4K34_07460"/>
<accession>A0A7H0VIX0</accession>